<gene>
    <name evidence="2" type="ORF">HG263_17730</name>
</gene>
<dbReference type="AlphaFoldDB" id="A0A849VGI4"/>
<proteinExistence type="predicted"/>
<evidence type="ECO:0000313" key="2">
    <source>
        <dbReference type="EMBL" id="NOU52365.1"/>
    </source>
</evidence>
<accession>A0A849VGI4</accession>
<dbReference type="Proteomes" id="UP000586305">
    <property type="component" value="Unassembled WGS sequence"/>
</dbReference>
<name>A0A849VGI4_9GAMM</name>
<keyword evidence="1" id="KW-0732">Signal</keyword>
<evidence type="ECO:0000313" key="3">
    <source>
        <dbReference type="Proteomes" id="UP000586305"/>
    </source>
</evidence>
<dbReference type="EMBL" id="JABBPG010000009">
    <property type="protein sequence ID" value="NOU52365.1"/>
    <property type="molecule type" value="Genomic_DNA"/>
</dbReference>
<evidence type="ECO:0000256" key="1">
    <source>
        <dbReference type="SAM" id="SignalP"/>
    </source>
</evidence>
<feature type="signal peptide" evidence="1">
    <location>
        <begin position="1"/>
        <end position="21"/>
    </location>
</feature>
<comment type="caution">
    <text evidence="2">The sequence shown here is derived from an EMBL/GenBank/DDBJ whole genome shotgun (WGS) entry which is preliminary data.</text>
</comment>
<reference evidence="2 3" key="1">
    <citation type="submission" date="2020-04" db="EMBL/GenBank/DDBJ databases">
        <title>Pseudoalteromonas caenipelagi sp. nov., isolated from a tidal flat.</title>
        <authorList>
            <person name="Park S."/>
            <person name="Yoon J.-H."/>
        </authorList>
    </citation>
    <scope>NUCLEOTIDE SEQUENCE [LARGE SCALE GENOMIC DNA]</scope>
    <source>
        <strain evidence="2 3">JBTF-M23</strain>
    </source>
</reference>
<protein>
    <submittedName>
        <fullName evidence="2">Uncharacterized protein</fullName>
    </submittedName>
</protein>
<organism evidence="2 3">
    <name type="scientific">Pseudoalteromonas caenipelagi</name>
    <dbReference type="NCBI Taxonomy" id="2726988"/>
    <lineage>
        <taxon>Bacteria</taxon>
        <taxon>Pseudomonadati</taxon>
        <taxon>Pseudomonadota</taxon>
        <taxon>Gammaproteobacteria</taxon>
        <taxon>Alteromonadales</taxon>
        <taxon>Pseudoalteromonadaceae</taxon>
        <taxon>Pseudoalteromonas</taxon>
    </lineage>
</organism>
<sequence>MKLIKITLAILLCVATFHAIAKEEKKEPPPLNPAYYGEHPMVLLNQGASIYATNLPAYNFPNNVQVVYKVENPGVAFLSLVRDSDLVTIQPNKFNIERLMRGEELEVKADVYSGHYAQGGSLLLSDAPIVFSKKLYSRALSDLTPSSQWQEYDMIPVSNDGRIYIHKIQQRPSFSHLIYIDLTSACMQKFRTSKRVPPASELTIKFVNCGSLKPLYYDTKNLE</sequence>
<feature type="chain" id="PRO_5032629991" evidence="1">
    <location>
        <begin position="22"/>
        <end position="223"/>
    </location>
</feature>
<keyword evidence="3" id="KW-1185">Reference proteome</keyword>